<dbReference type="Proteomes" id="UP001162060">
    <property type="component" value="Unassembled WGS sequence"/>
</dbReference>
<evidence type="ECO:0000313" key="2">
    <source>
        <dbReference type="Proteomes" id="UP001162060"/>
    </source>
</evidence>
<organism evidence="1 2">
    <name type="scientific">Peronospora matthiolae</name>
    <dbReference type="NCBI Taxonomy" id="2874970"/>
    <lineage>
        <taxon>Eukaryota</taxon>
        <taxon>Sar</taxon>
        <taxon>Stramenopiles</taxon>
        <taxon>Oomycota</taxon>
        <taxon>Peronosporomycetes</taxon>
        <taxon>Peronosporales</taxon>
        <taxon>Peronosporaceae</taxon>
        <taxon>Peronospora</taxon>
    </lineage>
</organism>
<gene>
    <name evidence="1" type="ORF">PM001_LOCUS6113</name>
</gene>
<proteinExistence type="predicted"/>
<dbReference type="AlphaFoldDB" id="A0AAV1TGD7"/>
<comment type="caution">
    <text evidence="1">The sequence shown here is derived from an EMBL/GenBank/DDBJ whole genome shotgun (WGS) entry which is preliminary data.</text>
</comment>
<sequence length="70" mass="7661">MEQQQIFHVSIDVRHAFDSASVAPAVVISPEFQVKETKVSGSTHAIAFFCNGKHSPLRLLIGHDGKTDKT</sequence>
<accession>A0AAV1TGD7</accession>
<reference evidence="1" key="1">
    <citation type="submission" date="2024-01" db="EMBL/GenBank/DDBJ databases">
        <authorList>
            <person name="Webb A."/>
        </authorList>
    </citation>
    <scope>NUCLEOTIDE SEQUENCE</scope>
    <source>
        <strain evidence="1">Pm1</strain>
    </source>
</reference>
<protein>
    <submittedName>
        <fullName evidence="1">Uncharacterized protein</fullName>
    </submittedName>
</protein>
<name>A0AAV1TGD7_9STRA</name>
<dbReference type="EMBL" id="CAKLBY020000049">
    <property type="protein sequence ID" value="CAK7919718.1"/>
    <property type="molecule type" value="Genomic_DNA"/>
</dbReference>
<evidence type="ECO:0000313" key="1">
    <source>
        <dbReference type="EMBL" id="CAK7919718.1"/>
    </source>
</evidence>